<dbReference type="PROSITE" id="PS51682">
    <property type="entry name" value="SAM_OMT_I"/>
    <property type="match status" value="1"/>
</dbReference>
<gene>
    <name evidence="4" type="ORF">NE619_04090</name>
</gene>
<organism evidence="4 5">
    <name type="scientific">Anaerovorax odorimutans</name>
    <dbReference type="NCBI Taxonomy" id="109327"/>
    <lineage>
        <taxon>Bacteria</taxon>
        <taxon>Bacillati</taxon>
        <taxon>Bacillota</taxon>
        <taxon>Clostridia</taxon>
        <taxon>Peptostreptococcales</taxon>
        <taxon>Anaerovoracaceae</taxon>
        <taxon>Anaerovorax</taxon>
    </lineage>
</organism>
<sequence>MNITNDKVTAYIDGLYHPLNEQLAALREEAEKAGVPIILRDTETFLLNLLRIRKPLTILEIGTAIGYSAACMAVTCPSSRIITIEADAQACMEARENLEKMGLSDRVEVLYGPGQVVLDQLLGPFDFVFIDASKSHYRTFWDKAVPLCCSDAMIICDNVLMKGMTVSEEYDPRQKHKTHIRNLREFLTYITQTNCADTSVLPIGDGVSFSVLRG</sequence>
<comment type="caution">
    <text evidence="4">The sequence shown here is derived from an EMBL/GenBank/DDBJ whole genome shotgun (WGS) entry which is preliminary data.</text>
</comment>
<accession>A0ABT1RL35</accession>
<dbReference type="PANTHER" id="PTHR10509:SF14">
    <property type="entry name" value="CAFFEOYL-COA O-METHYLTRANSFERASE 3-RELATED"/>
    <property type="match status" value="1"/>
</dbReference>
<proteinExistence type="predicted"/>
<dbReference type="CDD" id="cd02440">
    <property type="entry name" value="AdoMet_MTases"/>
    <property type="match status" value="1"/>
</dbReference>
<evidence type="ECO:0000256" key="1">
    <source>
        <dbReference type="ARBA" id="ARBA00022603"/>
    </source>
</evidence>
<keyword evidence="5" id="KW-1185">Reference proteome</keyword>
<dbReference type="EMBL" id="JANFXK010000003">
    <property type="protein sequence ID" value="MCQ4635899.1"/>
    <property type="molecule type" value="Genomic_DNA"/>
</dbReference>
<dbReference type="PANTHER" id="PTHR10509">
    <property type="entry name" value="O-METHYLTRANSFERASE-RELATED"/>
    <property type="match status" value="1"/>
</dbReference>
<reference evidence="4 5" key="1">
    <citation type="submission" date="2022-06" db="EMBL/GenBank/DDBJ databases">
        <title>Isolation of gut microbiota from human fecal samples.</title>
        <authorList>
            <person name="Pamer E.G."/>
            <person name="Barat B."/>
            <person name="Waligurski E."/>
            <person name="Medina S."/>
            <person name="Paddock L."/>
            <person name="Mostad J."/>
        </authorList>
    </citation>
    <scope>NUCLEOTIDE SEQUENCE [LARGE SCALE GENOMIC DNA]</scope>
    <source>
        <strain evidence="4 5">SL.3.17</strain>
    </source>
</reference>
<evidence type="ECO:0000256" key="2">
    <source>
        <dbReference type="ARBA" id="ARBA00022679"/>
    </source>
</evidence>
<dbReference type="SUPFAM" id="SSF53335">
    <property type="entry name" value="S-adenosyl-L-methionine-dependent methyltransferases"/>
    <property type="match status" value="1"/>
</dbReference>
<keyword evidence="2" id="KW-0808">Transferase</keyword>
<keyword evidence="3" id="KW-0949">S-adenosyl-L-methionine</keyword>
<dbReference type="Proteomes" id="UP001524502">
    <property type="component" value="Unassembled WGS sequence"/>
</dbReference>
<keyword evidence="1" id="KW-0489">Methyltransferase</keyword>
<evidence type="ECO:0000256" key="3">
    <source>
        <dbReference type="ARBA" id="ARBA00022691"/>
    </source>
</evidence>
<name>A0ABT1RL35_9FIRM</name>
<dbReference type="Pfam" id="PF01596">
    <property type="entry name" value="Methyltransf_3"/>
    <property type="match status" value="1"/>
</dbReference>
<dbReference type="Gene3D" id="3.40.50.150">
    <property type="entry name" value="Vaccinia Virus protein VP39"/>
    <property type="match status" value="1"/>
</dbReference>
<dbReference type="InterPro" id="IPR050362">
    <property type="entry name" value="Cation-dep_OMT"/>
</dbReference>
<dbReference type="InterPro" id="IPR002935">
    <property type="entry name" value="SAM_O-MeTrfase"/>
</dbReference>
<evidence type="ECO:0000313" key="4">
    <source>
        <dbReference type="EMBL" id="MCQ4635899.1"/>
    </source>
</evidence>
<dbReference type="InterPro" id="IPR029063">
    <property type="entry name" value="SAM-dependent_MTases_sf"/>
</dbReference>
<dbReference type="RefSeq" id="WP_256131085.1">
    <property type="nucleotide sequence ID" value="NZ_JANFXK010000003.1"/>
</dbReference>
<evidence type="ECO:0000313" key="5">
    <source>
        <dbReference type="Proteomes" id="UP001524502"/>
    </source>
</evidence>
<protein>
    <submittedName>
        <fullName evidence="4">O-methyltransferase</fullName>
    </submittedName>
</protein>